<evidence type="ECO:0000313" key="8">
    <source>
        <dbReference type="EMBL" id="QEF97037.1"/>
    </source>
</evidence>
<evidence type="ECO:0000256" key="3">
    <source>
        <dbReference type="ARBA" id="ARBA00022777"/>
    </source>
</evidence>
<dbReference type="PANTHER" id="PTHR43289">
    <property type="entry name" value="MITOGEN-ACTIVATED PROTEIN KINASE KINASE KINASE 20-RELATED"/>
    <property type="match status" value="1"/>
</dbReference>
<dbReference type="KEGG" id="smam:Mal15_10670"/>
<evidence type="ECO:0000256" key="4">
    <source>
        <dbReference type="ARBA" id="ARBA00022840"/>
    </source>
</evidence>
<evidence type="ECO:0000256" key="1">
    <source>
        <dbReference type="ARBA" id="ARBA00022679"/>
    </source>
</evidence>
<feature type="region of interest" description="Disordered" evidence="6">
    <location>
        <begin position="434"/>
        <end position="515"/>
    </location>
</feature>
<dbReference type="PANTHER" id="PTHR43289:SF6">
    <property type="entry name" value="SERINE_THREONINE-PROTEIN KINASE NEKL-3"/>
    <property type="match status" value="1"/>
</dbReference>
<dbReference type="Pfam" id="PF00069">
    <property type="entry name" value="Pkinase"/>
    <property type="match status" value="1"/>
</dbReference>
<gene>
    <name evidence="8" type="primary">prkC_7</name>
    <name evidence="8" type="ORF">Mal15_10670</name>
</gene>
<organism evidence="8 9">
    <name type="scientific">Stieleria maiorica</name>
    <dbReference type="NCBI Taxonomy" id="2795974"/>
    <lineage>
        <taxon>Bacteria</taxon>
        <taxon>Pseudomonadati</taxon>
        <taxon>Planctomycetota</taxon>
        <taxon>Planctomycetia</taxon>
        <taxon>Pirellulales</taxon>
        <taxon>Pirellulaceae</taxon>
        <taxon>Stieleria</taxon>
    </lineage>
</organism>
<dbReference type="Gene3D" id="1.10.510.10">
    <property type="entry name" value="Transferase(Phosphotransferase) domain 1"/>
    <property type="match status" value="1"/>
</dbReference>
<dbReference type="InterPro" id="IPR000719">
    <property type="entry name" value="Prot_kinase_dom"/>
</dbReference>
<reference evidence="8 9" key="1">
    <citation type="submission" date="2019-02" db="EMBL/GenBank/DDBJ databases">
        <title>Planctomycetal bacteria perform biofilm scaping via a novel small molecule.</title>
        <authorList>
            <person name="Jeske O."/>
            <person name="Boedeker C."/>
            <person name="Wiegand S."/>
            <person name="Breitling P."/>
            <person name="Kallscheuer N."/>
            <person name="Jogler M."/>
            <person name="Rohde M."/>
            <person name="Petersen J."/>
            <person name="Medema M.H."/>
            <person name="Surup F."/>
            <person name="Jogler C."/>
        </authorList>
    </citation>
    <scope>NUCLEOTIDE SEQUENCE [LARGE SCALE GENOMIC DNA]</scope>
    <source>
        <strain evidence="8 9">Mal15</strain>
    </source>
</reference>
<keyword evidence="2 5" id="KW-0547">Nucleotide-binding</keyword>
<keyword evidence="9" id="KW-1185">Reference proteome</keyword>
<dbReference type="SUPFAM" id="SSF56112">
    <property type="entry name" value="Protein kinase-like (PK-like)"/>
    <property type="match status" value="1"/>
</dbReference>
<dbReference type="InterPro" id="IPR008271">
    <property type="entry name" value="Ser/Thr_kinase_AS"/>
</dbReference>
<sequence>MMETRSKCPDEVTWHHWLLDGGDVAVDQQSLLDHLDDCMACQSVVARISADDPFYCQSRDALRSTGLSSHDWQGGATTTTALEGAEQQSGRTSNRAIVSLVKTLLGPTDDDRSLGRLGRFEVLGIVGSGGMGIVLKARSIDMDRVVAIKIPQPQYWQSPETLLTLEREARSAAAVVHPNVISIYHVDRYRDVPYLVMPYVAGRSLEQRIRDEGPLPIDQALRIARQVASALAAAHACGVVHRDVKPANILLGAGTERAVLSDFGLAKVQSDATCTATGTFAGTPIYLSPEQASGCGAGPAGDLYSLGTVLWTMLVGQPPMSGMHTHAIVRKIADAQLPVLSDHCRDLPDWVNRLIAKLHATVPADRPSAEQLTEWIEACQRHLAEGGSAPIPEELSVNDPKPKRTVAISAVCLATLLIAGAGWMMFDASGGVSRAAPQAEEPSADQSPATTASDEHASEPQAHEPATPPQSTPSNLVADETDIYLDQLQAELDQLNQTTLPQLESEMESLLSDPP</sequence>
<dbReference type="InterPro" id="IPR011009">
    <property type="entry name" value="Kinase-like_dom_sf"/>
</dbReference>
<dbReference type="InterPro" id="IPR017441">
    <property type="entry name" value="Protein_kinase_ATP_BS"/>
</dbReference>
<dbReference type="GO" id="GO:0005524">
    <property type="term" value="F:ATP binding"/>
    <property type="evidence" value="ECO:0007669"/>
    <property type="project" value="UniProtKB-UniRule"/>
</dbReference>
<evidence type="ECO:0000256" key="5">
    <source>
        <dbReference type="PROSITE-ProRule" id="PRU10141"/>
    </source>
</evidence>
<evidence type="ECO:0000256" key="6">
    <source>
        <dbReference type="SAM" id="MobiDB-lite"/>
    </source>
</evidence>
<protein>
    <submittedName>
        <fullName evidence="8">Serine/threonine-protein kinase PrkC</fullName>
        <ecNumber evidence="8">2.7.11.1</ecNumber>
    </submittedName>
</protein>
<evidence type="ECO:0000256" key="2">
    <source>
        <dbReference type="ARBA" id="ARBA00022741"/>
    </source>
</evidence>
<proteinExistence type="predicted"/>
<feature type="binding site" evidence="5">
    <location>
        <position position="149"/>
    </location>
    <ligand>
        <name>ATP</name>
        <dbReference type="ChEBI" id="CHEBI:30616"/>
    </ligand>
</feature>
<dbReference type="EC" id="2.7.11.1" evidence="8"/>
<dbReference type="SMART" id="SM00220">
    <property type="entry name" value="S_TKc"/>
    <property type="match status" value="1"/>
</dbReference>
<dbReference type="Proteomes" id="UP000321353">
    <property type="component" value="Chromosome"/>
</dbReference>
<dbReference type="EMBL" id="CP036264">
    <property type="protein sequence ID" value="QEF97037.1"/>
    <property type="molecule type" value="Genomic_DNA"/>
</dbReference>
<keyword evidence="4 5" id="KW-0067">ATP-binding</keyword>
<dbReference type="CDD" id="cd14014">
    <property type="entry name" value="STKc_PknB_like"/>
    <property type="match status" value="1"/>
</dbReference>
<name>A0A5B9MCR9_9BACT</name>
<dbReference type="PROSITE" id="PS50011">
    <property type="entry name" value="PROTEIN_KINASE_DOM"/>
    <property type="match status" value="1"/>
</dbReference>
<keyword evidence="1 8" id="KW-0808">Transferase</keyword>
<dbReference type="PROSITE" id="PS00107">
    <property type="entry name" value="PROTEIN_KINASE_ATP"/>
    <property type="match status" value="1"/>
</dbReference>
<dbReference type="AlphaFoldDB" id="A0A5B9MCR9"/>
<dbReference type="Gene3D" id="3.30.200.20">
    <property type="entry name" value="Phosphorylase Kinase, domain 1"/>
    <property type="match status" value="1"/>
</dbReference>
<dbReference type="GO" id="GO:0004674">
    <property type="term" value="F:protein serine/threonine kinase activity"/>
    <property type="evidence" value="ECO:0007669"/>
    <property type="project" value="UniProtKB-EC"/>
</dbReference>
<evidence type="ECO:0000313" key="9">
    <source>
        <dbReference type="Proteomes" id="UP000321353"/>
    </source>
</evidence>
<feature type="compositionally biased region" description="Basic and acidic residues" evidence="6">
    <location>
        <begin position="453"/>
        <end position="462"/>
    </location>
</feature>
<accession>A0A5B9MCR9</accession>
<feature type="domain" description="Protein kinase" evidence="7">
    <location>
        <begin position="120"/>
        <end position="376"/>
    </location>
</feature>
<keyword evidence="3 8" id="KW-0418">Kinase</keyword>
<evidence type="ECO:0000259" key="7">
    <source>
        <dbReference type="PROSITE" id="PS50011"/>
    </source>
</evidence>
<dbReference type="PROSITE" id="PS00108">
    <property type="entry name" value="PROTEIN_KINASE_ST"/>
    <property type="match status" value="1"/>
</dbReference>